<reference evidence="3 4" key="1">
    <citation type="submission" date="2019-07" db="EMBL/GenBank/DDBJ databases">
        <title>Hymenobacter sp. straun FUR1 Genome sequencing and assembly.</title>
        <authorList>
            <person name="Chhetri G."/>
        </authorList>
    </citation>
    <scope>NUCLEOTIDE SEQUENCE [LARGE SCALE GENOMIC DNA]</scope>
    <source>
        <strain evidence="3 4">Fur1</strain>
    </source>
</reference>
<protein>
    <submittedName>
        <fullName evidence="3">AAA family ATPase</fullName>
    </submittedName>
</protein>
<evidence type="ECO:0000259" key="2">
    <source>
        <dbReference type="Pfam" id="PF13476"/>
    </source>
</evidence>
<sequence>MPAPGSSYWNCLSTPLAPPSPMPSRIAQLRLANFRGASQPLTVAFDQQKTIILIFGENGTGKSTLVDAIDAVANQSLGSIAGRGTGQAHQYLRAVSAAGQPEVELITKAGHGWRATLKGRNLLVQAVGSHGKIQSPVHVLRRSKLLKLLEDAPADRYAAMKHFLDVAAVEDSEAALRASHTALDNDCKQKEDDRRRYEGLLHAEWQRHKLATETATTALEWARGRLQENMTILREQAEHLGAIRQLLSTLAINASHTLACGKARQKAENADKQAKAQLADLVTATHSTELVALLHDTLSYLQQPSVQLATCPVCTQLTDETQLRASLAERLQGLQATVILVNAARTAALALQTASSQLQQASRILTDQLDLLATLLATSTPAALAGYAPAWAAYQAAAATEPALKTRTAYLLAAQLQTGLSALEAESQALTAQVELFDSLQNHLANLESIARKLAETEVVRARLKQALAIVTEQRKLFTQRVLDSITAEVNRLYAAIHPAENIGLDRLEMDPNRRASLTQRVNFVGHAADVPPQAYFSEAHLDTLGFCMWLALAKLSGAQEAVLVLDDVFTSVDFEHFNRITDLLDVEAHCFKQIIIATHSRRWYDRYQRRRDNVHLLRLERWSLAQGIQVFSEKTFVAELEASLAQIPLNRRDVATQAGVLLEELLHTIAARYRCFLPFYEVPKFNLSELLRGTASVLKVAKVTRLKADLAALPPPSPTDQAAWETIAIRPLFEAVNRQSTEPRNAGAHYSTLGLELADEEIENFATAALALAKALTCPTCLEVPHKVVDGSYLGCSCRTLKMQLVPVQRPS</sequence>
<dbReference type="Gene3D" id="3.40.50.300">
    <property type="entry name" value="P-loop containing nucleotide triphosphate hydrolases"/>
    <property type="match status" value="2"/>
</dbReference>
<dbReference type="Pfam" id="PF13476">
    <property type="entry name" value="AAA_23"/>
    <property type="match status" value="1"/>
</dbReference>
<name>A0A558BZB0_9BACT</name>
<keyword evidence="4" id="KW-1185">Reference proteome</keyword>
<organism evidence="3 4">
    <name type="scientific">Hymenobacter setariae</name>
    <dbReference type="NCBI Taxonomy" id="2594794"/>
    <lineage>
        <taxon>Bacteria</taxon>
        <taxon>Pseudomonadati</taxon>
        <taxon>Bacteroidota</taxon>
        <taxon>Cytophagia</taxon>
        <taxon>Cytophagales</taxon>
        <taxon>Hymenobacteraceae</taxon>
        <taxon>Hymenobacter</taxon>
    </lineage>
</organism>
<evidence type="ECO:0000313" key="3">
    <source>
        <dbReference type="EMBL" id="TVT41855.1"/>
    </source>
</evidence>
<dbReference type="GO" id="GO:0006302">
    <property type="term" value="P:double-strand break repair"/>
    <property type="evidence" value="ECO:0007669"/>
    <property type="project" value="InterPro"/>
</dbReference>
<keyword evidence="1" id="KW-0175">Coiled coil</keyword>
<dbReference type="InterPro" id="IPR027417">
    <property type="entry name" value="P-loop_NTPase"/>
</dbReference>
<dbReference type="AlphaFoldDB" id="A0A558BZB0"/>
<gene>
    <name evidence="3" type="ORF">FNT36_10565</name>
</gene>
<dbReference type="InterPro" id="IPR038729">
    <property type="entry name" value="Rad50/SbcC_AAA"/>
</dbReference>
<proteinExistence type="predicted"/>
<accession>A0A558BZB0</accession>
<evidence type="ECO:0000256" key="1">
    <source>
        <dbReference type="SAM" id="Coils"/>
    </source>
</evidence>
<feature type="domain" description="Rad50/SbcC-type AAA" evidence="2">
    <location>
        <begin position="28"/>
        <end position="124"/>
    </location>
</feature>
<dbReference type="SUPFAM" id="SSF52540">
    <property type="entry name" value="P-loop containing nucleoside triphosphate hydrolases"/>
    <property type="match status" value="1"/>
</dbReference>
<dbReference type="PANTHER" id="PTHR32182:SF22">
    <property type="entry name" value="ATP-DEPENDENT ENDONUCLEASE, OLD FAMILY-RELATED"/>
    <property type="match status" value="1"/>
</dbReference>
<dbReference type="OrthoDB" id="9815944at2"/>
<evidence type="ECO:0000313" key="4">
    <source>
        <dbReference type="Proteomes" id="UP000317624"/>
    </source>
</evidence>
<dbReference type="Proteomes" id="UP000317624">
    <property type="component" value="Unassembled WGS sequence"/>
</dbReference>
<feature type="coiled-coil region" evidence="1">
    <location>
        <begin position="413"/>
        <end position="467"/>
    </location>
</feature>
<dbReference type="PANTHER" id="PTHR32182">
    <property type="entry name" value="DNA REPLICATION AND REPAIR PROTEIN RECF"/>
    <property type="match status" value="1"/>
</dbReference>
<comment type="caution">
    <text evidence="3">The sequence shown here is derived from an EMBL/GenBank/DDBJ whole genome shotgun (WGS) entry which is preliminary data.</text>
</comment>
<dbReference type="EMBL" id="VMRJ01000002">
    <property type="protein sequence ID" value="TVT41855.1"/>
    <property type="molecule type" value="Genomic_DNA"/>
</dbReference>
<dbReference type="GO" id="GO:0016887">
    <property type="term" value="F:ATP hydrolysis activity"/>
    <property type="evidence" value="ECO:0007669"/>
    <property type="project" value="InterPro"/>
</dbReference>
<dbReference type="GO" id="GO:0000731">
    <property type="term" value="P:DNA synthesis involved in DNA repair"/>
    <property type="evidence" value="ECO:0007669"/>
    <property type="project" value="TreeGrafter"/>
</dbReference>